<dbReference type="RefSeq" id="WP_193954173.1">
    <property type="nucleotide sequence ID" value="NZ_JADEYS010000016.1"/>
</dbReference>
<proteinExistence type="predicted"/>
<comment type="caution">
    <text evidence="1">The sequence shown here is derived from an EMBL/GenBank/DDBJ whole genome shotgun (WGS) entry which is preliminary data.</text>
</comment>
<dbReference type="Proteomes" id="UP000640333">
    <property type="component" value="Unassembled WGS sequence"/>
</dbReference>
<keyword evidence="2" id="KW-1185">Reference proteome</keyword>
<evidence type="ECO:0000313" key="1">
    <source>
        <dbReference type="EMBL" id="MBE9398536.1"/>
    </source>
</evidence>
<reference evidence="1" key="1">
    <citation type="submission" date="2020-10" db="EMBL/GenBank/DDBJ databases">
        <title>Bacterium isolated from coastal waters sediment.</title>
        <authorList>
            <person name="Chen R.-J."/>
            <person name="Lu D.-C."/>
            <person name="Zhu K.-L."/>
            <person name="Du Z.-J."/>
        </authorList>
    </citation>
    <scope>NUCLEOTIDE SEQUENCE</scope>
    <source>
        <strain evidence="1">N1Y112</strain>
    </source>
</reference>
<organism evidence="1 2">
    <name type="scientific">Pontibacterium sinense</name>
    <dbReference type="NCBI Taxonomy" id="2781979"/>
    <lineage>
        <taxon>Bacteria</taxon>
        <taxon>Pseudomonadati</taxon>
        <taxon>Pseudomonadota</taxon>
        <taxon>Gammaproteobacteria</taxon>
        <taxon>Oceanospirillales</taxon>
        <taxon>Oceanospirillaceae</taxon>
        <taxon>Pontibacterium</taxon>
    </lineage>
</organism>
<gene>
    <name evidence="1" type="ORF">IOQ59_14865</name>
</gene>
<evidence type="ECO:0000313" key="2">
    <source>
        <dbReference type="Proteomes" id="UP000640333"/>
    </source>
</evidence>
<name>A0A8J7KAX3_9GAMM</name>
<protein>
    <submittedName>
        <fullName evidence="1">Uncharacterized protein</fullName>
    </submittedName>
</protein>
<dbReference type="EMBL" id="JADEYS010000016">
    <property type="protein sequence ID" value="MBE9398536.1"/>
    <property type="molecule type" value="Genomic_DNA"/>
</dbReference>
<accession>A0A8J7KAX3</accession>
<dbReference type="AlphaFoldDB" id="A0A8J7KAX3"/>
<sequence>MLLTTLITGCEFQQQLKEMYEESPNVVTGCHIGDARLSGLLLQERNYLTANGTQQQEMLHNAIKAMDHPQSALLLSQPKSSVSDLTKSLQYYRQQGTNPSKECPGDRYLLLRHAQAKLLLQINQYSSSLRKENLELRKKIEALTQIEQEISRDREIAQ</sequence>